<proteinExistence type="predicted"/>
<comment type="caution">
    <text evidence="1">The sequence shown here is derived from an EMBL/GenBank/DDBJ whole genome shotgun (WGS) entry which is preliminary data.</text>
</comment>
<dbReference type="InParanoid" id="D3BVH8"/>
<dbReference type="AlphaFoldDB" id="D3BVH8"/>
<dbReference type="GeneID" id="31367037"/>
<organism evidence="1 2">
    <name type="scientific">Heterostelium pallidum (strain ATCC 26659 / Pp 5 / PN500)</name>
    <name type="common">Cellular slime mold</name>
    <name type="synonym">Polysphondylium pallidum</name>
    <dbReference type="NCBI Taxonomy" id="670386"/>
    <lineage>
        <taxon>Eukaryota</taxon>
        <taxon>Amoebozoa</taxon>
        <taxon>Evosea</taxon>
        <taxon>Eumycetozoa</taxon>
        <taxon>Dictyostelia</taxon>
        <taxon>Acytosteliales</taxon>
        <taxon>Acytosteliaceae</taxon>
        <taxon>Heterostelium</taxon>
    </lineage>
</organism>
<protein>
    <submittedName>
        <fullName evidence="1">Uncharacterized protein</fullName>
    </submittedName>
</protein>
<evidence type="ECO:0000313" key="2">
    <source>
        <dbReference type="Proteomes" id="UP000001396"/>
    </source>
</evidence>
<sequence>MNVVLPLTQSIVNGVVSILGGKKVVYFAEQVVYYQNNHGELIKLTREQVEQYREYLEVFINRINAFTSDMA</sequence>
<dbReference type="RefSeq" id="XP_020426735.1">
    <property type="nucleotide sequence ID" value="XM_020582319.1"/>
</dbReference>
<dbReference type="EMBL" id="ADBJ01000062">
    <property type="protein sequence ID" value="EFA74601.1"/>
    <property type="molecule type" value="Genomic_DNA"/>
</dbReference>
<reference evidence="1 2" key="1">
    <citation type="journal article" date="2011" name="Genome Res.">
        <title>Phylogeny-wide analysis of social amoeba genomes highlights ancient origins for complex intercellular communication.</title>
        <authorList>
            <person name="Heidel A.J."/>
            <person name="Lawal H.M."/>
            <person name="Felder M."/>
            <person name="Schilde C."/>
            <person name="Helps N.R."/>
            <person name="Tunggal B."/>
            <person name="Rivero F."/>
            <person name="John U."/>
            <person name="Schleicher M."/>
            <person name="Eichinger L."/>
            <person name="Platzer M."/>
            <person name="Noegel A.A."/>
            <person name="Schaap P."/>
            <person name="Gloeckner G."/>
        </authorList>
    </citation>
    <scope>NUCLEOTIDE SEQUENCE [LARGE SCALE GENOMIC DNA]</scope>
    <source>
        <strain evidence="2">ATCC 26659 / Pp 5 / PN500</strain>
    </source>
</reference>
<accession>D3BVH8</accession>
<keyword evidence="2" id="KW-1185">Reference proteome</keyword>
<dbReference type="Proteomes" id="UP000001396">
    <property type="component" value="Unassembled WGS sequence"/>
</dbReference>
<evidence type="ECO:0000313" key="1">
    <source>
        <dbReference type="EMBL" id="EFA74601.1"/>
    </source>
</evidence>
<name>D3BVH8_HETP5</name>
<gene>
    <name evidence="1" type="ORF">PPL_11569</name>
</gene>